<feature type="transmembrane region" description="Helical" evidence="7">
    <location>
        <begin position="12"/>
        <end position="35"/>
    </location>
</feature>
<keyword evidence="7" id="KW-0472">Membrane</keyword>
<dbReference type="SUPFAM" id="SSF48264">
    <property type="entry name" value="Cytochrome P450"/>
    <property type="match status" value="1"/>
</dbReference>
<proteinExistence type="inferred from homology"/>
<dbReference type="STRING" id="663331.D4B095"/>
<dbReference type="PANTHER" id="PTHR24305:SF152">
    <property type="entry name" value="P450, PUTATIVE (EUROFUNG)-RELATED"/>
    <property type="match status" value="1"/>
</dbReference>
<dbReference type="GO" id="GO:0008168">
    <property type="term" value="F:methyltransferase activity"/>
    <property type="evidence" value="ECO:0007669"/>
    <property type="project" value="UniProtKB-KW"/>
</dbReference>
<dbReference type="PRINTS" id="PR00463">
    <property type="entry name" value="EP450I"/>
</dbReference>
<dbReference type="InterPro" id="IPR002401">
    <property type="entry name" value="Cyt_P450_E_grp-I"/>
</dbReference>
<evidence type="ECO:0000256" key="7">
    <source>
        <dbReference type="SAM" id="Phobius"/>
    </source>
</evidence>
<dbReference type="InterPro" id="IPR036396">
    <property type="entry name" value="Cyt_P450_sf"/>
</dbReference>
<keyword evidence="9" id="KW-1185">Reference proteome</keyword>
<keyword evidence="8" id="KW-0808">Transferase</keyword>
<comment type="similarity">
    <text evidence="6">Belongs to the cytochrome P450 family.</text>
</comment>
<dbReference type="PANTHER" id="PTHR24305">
    <property type="entry name" value="CYTOCHROME P450"/>
    <property type="match status" value="1"/>
</dbReference>
<dbReference type="GO" id="GO:0004497">
    <property type="term" value="F:monooxygenase activity"/>
    <property type="evidence" value="ECO:0007669"/>
    <property type="project" value="UniProtKB-KW"/>
</dbReference>
<evidence type="ECO:0000313" key="8">
    <source>
        <dbReference type="EMBL" id="EFE31247.1"/>
    </source>
</evidence>
<dbReference type="GO" id="GO:0020037">
    <property type="term" value="F:heme binding"/>
    <property type="evidence" value="ECO:0007669"/>
    <property type="project" value="InterPro"/>
</dbReference>
<keyword evidence="7" id="KW-1133">Transmembrane helix</keyword>
<protein>
    <submittedName>
        <fullName evidence="8">Cytochrome P450 pisatin demethylase, putative</fullName>
    </submittedName>
</protein>
<dbReference type="AlphaFoldDB" id="D4B095"/>
<organism evidence="8 9">
    <name type="scientific">Arthroderma benhamiae (strain ATCC MYA-4681 / CBS 112371)</name>
    <name type="common">Trichophyton mentagrophytes</name>
    <dbReference type="NCBI Taxonomy" id="663331"/>
    <lineage>
        <taxon>Eukaryota</taxon>
        <taxon>Fungi</taxon>
        <taxon>Dikarya</taxon>
        <taxon>Ascomycota</taxon>
        <taxon>Pezizomycotina</taxon>
        <taxon>Eurotiomycetes</taxon>
        <taxon>Eurotiomycetidae</taxon>
        <taxon>Onygenales</taxon>
        <taxon>Arthrodermataceae</taxon>
        <taxon>Trichophyton</taxon>
    </lineage>
</organism>
<keyword evidence="8" id="KW-0489">Methyltransferase</keyword>
<keyword evidence="4 5" id="KW-0408">Iron</keyword>
<dbReference type="eggNOG" id="KOG0158">
    <property type="taxonomic scope" value="Eukaryota"/>
</dbReference>
<evidence type="ECO:0000256" key="4">
    <source>
        <dbReference type="ARBA" id="ARBA00023004"/>
    </source>
</evidence>
<dbReference type="GeneID" id="9526440"/>
<dbReference type="KEGG" id="abe:ARB_01867"/>
<accession>D4B095</accession>
<evidence type="ECO:0000256" key="2">
    <source>
        <dbReference type="ARBA" id="ARBA00022723"/>
    </source>
</evidence>
<keyword evidence="2 5" id="KW-0479">Metal-binding</keyword>
<dbReference type="GO" id="GO:0032259">
    <property type="term" value="P:methylation"/>
    <property type="evidence" value="ECO:0007669"/>
    <property type="project" value="UniProtKB-KW"/>
</dbReference>
<evidence type="ECO:0000313" key="9">
    <source>
        <dbReference type="Proteomes" id="UP000008866"/>
    </source>
</evidence>
<gene>
    <name evidence="8" type="ORF">ARB_01867</name>
</gene>
<dbReference type="GO" id="GO:0016705">
    <property type="term" value="F:oxidoreductase activity, acting on paired donors, with incorporation or reduction of molecular oxygen"/>
    <property type="evidence" value="ECO:0007669"/>
    <property type="project" value="InterPro"/>
</dbReference>
<keyword evidence="3 6" id="KW-0560">Oxidoreductase</keyword>
<dbReference type="Pfam" id="PF00067">
    <property type="entry name" value="p450"/>
    <property type="match status" value="1"/>
</dbReference>
<comment type="cofactor">
    <cofactor evidence="1 5">
        <name>heme</name>
        <dbReference type="ChEBI" id="CHEBI:30413"/>
    </cofactor>
</comment>
<evidence type="ECO:0000256" key="3">
    <source>
        <dbReference type="ARBA" id="ARBA00023002"/>
    </source>
</evidence>
<reference evidence="9" key="1">
    <citation type="journal article" date="2011" name="Genome Biol.">
        <title>Comparative and functional genomics provide insights into the pathogenicity of dermatophytic fungi.</title>
        <authorList>
            <person name="Burmester A."/>
            <person name="Shelest E."/>
            <person name="Gloeckner G."/>
            <person name="Heddergott C."/>
            <person name="Schindler S."/>
            <person name="Staib P."/>
            <person name="Heidel A."/>
            <person name="Felder M."/>
            <person name="Petzold A."/>
            <person name="Szafranski K."/>
            <person name="Feuermann M."/>
            <person name="Pedruzzi I."/>
            <person name="Priebe S."/>
            <person name="Groth M."/>
            <person name="Winkler R."/>
            <person name="Li W."/>
            <person name="Kniemeyer O."/>
            <person name="Schroeckh V."/>
            <person name="Hertweck C."/>
            <person name="Hube B."/>
            <person name="White T.C."/>
            <person name="Platzer M."/>
            <person name="Guthke R."/>
            <person name="Heitman J."/>
            <person name="Woestemeyer J."/>
            <person name="Zipfel P.F."/>
            <person name="Monod M."/>
            <person name="Brakhage A.A."/>
        </authorList>
    </citation>
    <scope>NUCLEOTIDE SEQUENCE [LARGE SCALE GENOMIC DNA]</scope>
    <source>
        <strain evidence="9">ATCC MYA-4681 / CBS 112371</strain>
    </source>
</reference>
<dbReference type="InterPro" id="IPR017972">
    <property type="entry name" value="Cyt_P450_CS"/>
</dbReference>
<comment type="caution">
    <text evidence="8">The sequence shown here is derived from an EMBL/GenBank/DDBJ whole genome shotgun (WGS) entry which is preliminary data.</text>
</comment>
<sequence length="542" mass="61651">MAGFTGYLLDPSSLTILATVAGLGTIVWFAAVVIYRINFHPLAHIPGPFLARATHLYSFYFNGILDGKLYLQIDKLHQIYGMIRSWYIYKYEKSKPSLLEYYVGPVIRITPDEIHLSNPENYDKIYHVGTPYNKSAPFYDAFGVDKATFTTADNNVHRMKRAAFNPFFSRKRVLELEGIVQSKAKTLVRRISTALKTCGGIDLHHGFRAISIDVISDYAFDNCYNFLEKEDFGAPFFDMIRGFGPMFWFFQQFPVLRPILLGVPPWVAHLTSPSLTRMLQFHQSSREQVVRVKRQVEANEKPERTTIFHQFLNPEFMKEIPTVEQLKDEAYIVVAAAADTTGNAMTIGLYNTVSSPKIYAAVTAELREAFPDPNGDIDFVTLEKLPYFLYAPRQQLTGYISLSFGVAGRLPRVVPESGAEFDGYKVPAGTTVGMSSWTMHRNQDIFPDPDKFDPSRWLDPKVSAELEKYLVAFSKGSRACVGMQLAACELYVTLGSVLRNFPDLTIKPKTREELLYMDYFSSYHPEKYNKFYFELPSSKAEA</sequence>
<dbReference type="OMA" id="QCVGMPL"/>
<evidence type="ECO:0000256" key="6">
    <source>
        <dbReference type="RuleBase" id="RU000461"/>
    </source>
</evidence>
<dbReference type="CDD" id="cd11062">
    <property type="entry name" value="CYP58-like"/>
    <property type="match status" value="1"/>
</dbReference>
<dbReference type="RefSeq" id="XP_003011887.1">
    <property type="nucleotide sequence ID" value="XM_003011841.1"/>
</dbReference>
<dbReference type="InterPro" id="IPR001128">
    <property type="entry name" value="Cyt_P450"/>
</dbReference>
<feature type="binding site" description="axial binding residue" evidence="5">
    <location>
        <position position="480"/>
    </location>
    <ligand>
        <name>heme</name>
        <dbReference type="ChEBI" id="CHEBI:30413"/>
    </ligand>
    <ligandPart>
        <name>Fe</name>
        <dbReference type="ChEBI" id="CHEBI:18248"/>
    </ligandPart>
</feature>
<dbReference type="HOGENOM" id="CLU_001570_14_4_1"/>
<keyword evidence="6" id="KW-0503">Monooxygenase</keyword>
<dbReference type="GO" id="GO:0005506">
    <property type="term" value="F:iron ion binding"/>
    <property type="evidence" value="ECO:0007669"/>
    <property type="project" value="InterPro"/>
</dbReference>
<name>D4B095_ARTBC</name>
<keyword evidence="7" id="KW-0812">Transmembrane</keyword>
<evidence type="ECO:0000256" key="1">
    <source>
        <dbReference type="ARBA" id="ARBA00001971"/>
    </source>
</evidence>
<dbReference type="InterPro" id="IPR050121">
    <property type="entry name" value="Cytochrome_P450_monoxygenase"/>
</dbReference>
<keyword evidence="5 6" id="KW-0349">Heme</keyword>
<dbReference type="EMBL" id="ABSU01000023">
    <property type="protein sequence ID" value="EFE31247.1"/>
    <property type="molecule type" value="Genomic_DNA"/>
</dbReference>
<evidence type="ECO:0000256" key="5">
    <source>
        <dbReference type="PIRSR" id="PIRSR602401-1"/>
    </source>
</evidence>
<dbReference type="Proteomes" id="UP000008866">
    <property type="component" value="Unassembled WGS sequence"/>
</dbReference>
<dbReference type="PROSITE" id="PS00086">
    <property type="entry name" value="CYTOCHROME_P450"/>
    <property type="match status" value="1"/>
</dbReference>
<dbReference type="Gene3D" id="1.10.630.10">
    <property type="entry name" value="Cytochrome P450"/>
    <property type="match status" value="1"/>
</dbReference>